<comment type="caution">
    <text evidence="4">The sequence shown here is derived from an EMBL/GenBank/DDBJ whole genome shotgun (WGS) entry which is preliminary data.</text>
</comment>
<keyword evidence="3" id="KW-0732">Signal</keyword>
<dbReference type="AlphaFoldDB" id="A0A8J2K393"/>
<organism evidence="4 5">
    <name type="scientific">Allacma fusca</name>
    <dbReference type="NCBI Taxonomy" id="39272"/>
    <lineage>
        <taxon>Eukaryota</taxon>
        <taxon>Metazoa</taxon>
        <taxon>Ecdysozoa</taxon>
        <taxon>Arthropoda</taxon>
        <taxon>Hexapoda</taxon>
        <taxon>Collembola</taxon>
        <taxon>Symphypleona</taxon>
        <taxon>Sminthuridae</taxon>
        <taxon>Allacma</taxon>
    </lineage>
</organism>
<feature type="compositionally biased region" description="Polar residues" evidence="1">
    <location>
        <begin position="33"/>
        <end position="43"/>
    </location>
</feature>
<name>A0A8J2K393_9HEXA</name>
<keyword evidence="2" id="KW-1133">Transmembrane helix</keyword>
<gene>
    <name evidence="4" type="ORF">AFUS01_LOCUS19112</name>
</gene>
<evidence type="ECO:0000256" key="3">
    <source>
        <dbReference type="SAM" id="SignalP"/>
    </source>
</evidence>
<dbReference type="EMBL" id="CAJVCH010194853">
    <property type="protein sequence ID" value="CAG7730469.1"/>
    <property type="molecule type" value="Genomic_DNA"/>
</dbReference>
<feature type="compositionally biased region" description="Polar residues" evidence="1">
    <location>
        <begin position="313"/>
        <end position="325"/>
    </location>
</feature>
<feature type="compositionally biased region" description="Pro residues" evidence="1">
    <location>
        <begin position="237"/>
        <end position="253"/>
    </location>
</feature>
<keyword evidence="2" id="KW-0812">Transmembrane</keyword>
<evidence type="ECO:0000256" key="1">
    <source>
        <dbReference type="SAM" id="MobiDB-lite"/>
    </source>
</evidence>
<feature type="compositionally biased region" description="Polar residues" evidence="1">
    <location>
        <begin position="183"/>
        <end position="192"/>
    </location>
</feature>
<feature type="compositionally biased region" description="Basic and acidic residues" evidence="1">
    <location>
        <begin position="96"/>
        <end position="110"/>
    </location>
</feature>
<feature type="transmembrane region" description="Helical" evidence="2">
    <location>
        <begin position="441"/>
        <end position="463"/>
    </location>
</feature>
<feature type="region of interest" description="Disordered" evidence="1">
    <location>
        <begin position="130"/>
        <end position="432"/>
    </location>
</feature>
<feature type="compositionally biased region" description="Polar residues" evidence="1">
    <location>
        <begin position="51"/>
        <end position="74"/>
    </location>
</feature>
<feature type="compositionally biased region" description="Pro residues" evidence="1">
    <location>
        <begin position="326"/>
        <end position="370"/>
    </location>
</feature>
<evidence type="ECO:0000313" key="5">
    <source>
        <dbReference type="Proteomes" id="UP000708208"/>
    </source>
</evidence>
<protein>
    <submittedName>
        <fullName evidence="4">Uncharacterized protein</fullName>
    </submittedName>
</protein>
<keyword evidence="2" id="KW-0472">Membrane</keyword>
<feature type="compositionally biased region" description="Polar residues" evidence="1">
    <location>
        <begin position="150"/>
        <end position="162"/>
    </location>
</feature>
<feature type="compositionally biased region" description="Gly residues" evidence="1">
    <location>
        <begin position="397"/>
        <end position="421"/>
    </location>
</feature>
<sequence>MIQKLLLIFLSLCLLSKVCHGTAEGNKTGGATLPSTSVPTVQKNGDDSLNDSKPSVNSPDVSEALSNSTSSVGSSRKAKSALPDETNYDSYTYSDTAKEQDLASEESKSTEGKSVYYYYYPATMTGNVNGKSLSNKDSQGEEDQPIPSYSYPQASGYQISQSPDPGYGYPAPPADSPSPQYGYPQQDTSSGYTPAPQPPASQYGYPDADTPAPQSGYGYPSPAPPAPQQGYGYFAPAPQPPAPQYGYPAPAPPDTTTQAPQSGYGYPAPQSPPAPSQGYGYSSQSVPAMSPDSGYQSPPQPPAPQQGYGYASPPQSNGGYSTISQVPPPSSGYPAPMAPPPAYGPPPSPSPSYGSPPSPGYGSPPSPPPAQGYGSPPATDYGYGQGAGNLPAITTDGVGGGNFGQTGGGPNGGGDFGHGPPQGGPLPPAPGPAPVKGSIDYVLIPLILIGITAPIFVVVYVVLGSFEAKLAPVLLRRSLSSLSSYASTLKPTTDALMTSVSRALDSQQCWERMACEAGTFCHRHGMSDSGWLDKTLHPFIPKNYQMPYETFMSSLHSSNEDCTVYKCL</sequence>
<feature type="chain" id="PRO_5035228711" evidence="3">
    <location>
        <begin position="22"/>
        <end position="568"/>
    </location>
</feature>
<reference evidence="4" key="1">
    <citation type="submission" date="2021-06" db="EMBL/GenBank/DDBJ databases">
        <authorList>
            <person name="Hodson N. C."/>
            <person name="Mongue J. A."/>
            <person name="Jaron S. K."/>
        </authorList>
    </citation>
    <scope>NUCLEOTIDE SEQUENCE</scope>
</reference>
<evidence type="ECO:0000313" key="4">
    <source>
        <dbReference type="EMBL" id="CAG7730469.1"/>
    </source>
</evidence>
<feature type="region of interest" description="Disordered" evidence="1">
    <location>
        <begin position="25"/>
        <end position="110"/>
    </location>
</feature>
<feature type="compositionally biased region" description="Low complexity" evidence="1">
    <location>
        <begin position="254"/>
        <end position="268"/>
    </location>
</feature>
<dbReference type="Proteomes" id="UP000708208">
    <property type="component" value="Unassembled WGS sequence"/>
</dbReference>
<feature type="signal peptide" evidence="3">
    <location>
        <begin position="1"/>
        <end position="21"/>
    </location>
</feature>
<evidence type="ECO:0000256" key="2">
    <source>
        <dbReference type="SAM" id="Phobius"/>
    </source>
</evidence>
<dbReference type="OrthoDB" id="8251763at2759"/>
<keyword evidence="5" id="KW-1185">Reference proteome</keyword>
<proteinExistence type="predicted"/>
<feature type="compositionally biased region" description="Pro residues" evidence="1">
    <location>
        <begin position="422"/>
        <end position="432"/>
    </location>
</feature>
<accession>A0A8J2K393</accession>